<sequence>MAVPMGWHVTGYLMAGILIAVLIFLSIASYSRVVTATGIIQPDKGVAVVMPSRSGVIMKMMVADGDQVEEGQELVAVRSEDYLVSGESASEKVAEMLDRQNASISEQLAEVKNDEIAQTAQFDAQIAGYQTQIDKLQSQIVLQRELITSIEKDVERIRGLVDKGIVPRRDVTLREDSLTERRQQMAVLESTLTERRSDLSDAERMLDQVKARSNEKVAALQSQREDINRGLATNEQSRAYVIRSPIGGTVSALTAKIGEPLNTQQALMSVVPLNATLHAQLDVPNAAVGFVEVGQEVRLAIDTFPYQSFGTIAGRVKSLSKSPINRGSGASTNLNYLVTVDLERQSITAFGKQQALFPGMTLSARIATARQSLLEWLFEPLFALQRR</sequence>
<dbReference type="RefSeq" id="WP_206105902.1">
    <property type="nucleotide sequence ID" value="NZ_JAAXQU010000011.1"/>
</dbReference>
<feature type="domain" description="AprE-like beta-barrel" evidence="3">
    <location>
        <begin position="279"/>
        <end position="368"/>
    </location>
</feature>
<dbReference type="Proteomes" id="UP000295021">
    <property type="component" value="Unassembled WGS sequence"/>
</dbReference>
<evidence type="ECO:0000313" key="4">
    <source>
        <dbReference type="EMBL" id="TCU22078.1"/>
    </source>
</evidence>
<keyword evidence="1" id="KW-1133">Transmembrane helix</keyword>
<dbReference type="InterPro" id="IPR058982">
    <property type="entry name" value="Beta-barrel_AprE"/>
</dbReference>
<dbReference type="PRINTS" id="PR01490">
    <property type="entry name" value="RTXTOXIND"/>
</dbReference>
<keyword evidence="1" id="KW-0472">Membrane</keyword>
<evidence type="ECO:0000313" key="5">
    <source>
        <dbReference type="Proteomes" id="UP000295021"/>
    </source>
</evidence>
<name>A0AAX2QGZ5_9HYPH</name>
<dbReference type="Pfam" id="PF25917">
    <property type="entry name" value="BSH_RND"/>
    <property type="match status" value="1"/>
</dbReference>
<reference evidence="4 5" key="1">
    <citation type="submission" date="2019-03" db="EMBL/GenBank/DDBJ databases">
        <title>Genomic Encyclopedia of Type Strains, Phase IV (KMG-V): Genome sequencing to study the core and pangenomes of soil and plant-associated prokaryotes.</title>
        <authorList>
            <person name="Whitman W."/>
        </authorList>
    </citation>
    <scope>NUCLEOTIDE SEQUENCE [LARGE SCALE GENOMIC DNA]</scope>
    <source>
        <strain evidence="4 5">FB403</strain>
    </source>
</reference>
<dbReference type="EMBL" id="SMBI01000009">
    <property type="protein sequence ID" value="TCU22078.1"/>
    <property type="molecule type" value="Genomic_DNA"/>
</dbReference>
<keyword evidence="1" id="KW-0812">Transmembrane</keyword>
<dbReference type="PANTHER" id="PTHR30386">
    <property type="entry name" value="MEMBRANE FUSION SUBUNIT OF EMRAB-TOLC MULTIDRUG EFFLUX PUMP"/>
    <property type="match status" value="1"/>
</dbReference>
<feature type="domain" description="Multidrug resistance protein MdtA-like barrel-sandwich hybrid" evidence="2">
    <location>
        <begin position="47"/>
        <end position="271"/>
    </location>
</feature>
<feature type="transmembrane region" description="Helical" evidence="1">
    <location>
        <begin position="12"/>
        <end position="31"/>
    </location>
</feature>
<dbReference type="InterPro" id="IPR050739">
    <property type="entry name" value="MFP"/>
</dbReference>
<protein>
    <submittedName>
        <fullName evidence="4">Membrane fusion protein</fullName>
    </submittedName>
</protein>
<comment type="caution">
    <text evidence="4">The sequence shown here is derived from an EMBL/GenBank/DDBJ whole genome shotgun (WGS) entry which is preliminary data.</text>
</comment>
<proteinExistence type="predicted"/>
<dbReference type="PANTHER" id="PTHR30386:SF28">
    <property type="entry name" value="EXPORTED PROTEIN"/>
    <property type="match status" value="1"/>
</dbReference>
<dbReference type="Pfam" id="PF26002">
    <property type="entry name" value="Beta-barrel_AprE"/>
    <property type="match status" value="1"/>
</dbReference>
<dbReference type="AlphaFoldDB" id="A0AAX2QGZ5"/>
<dbReference type="SUPFAM" id="SSF111369">
    <property type="entry name" value="HlyD-like secretion proteins"/>
    <property type="match status" value="1"/>
</dbReference>
<dbReference type="Gene3D" id="2.40.50.100">
    <property type="match status" value="1"/>
</dbReference>
<evidence type="ECO:0000256" key="1">
    <source>
        <dbReference type="SAM" id="Phobius"/>
    </source>
</evidence>
<dbReference type="Gene3D" id="2.40.30.170">
    <property type="match status" value="1"/>
</dbReference>
<accession>A0AAX2QGZ5</accession>
<organism evidence="4 5">
    <name type="scientific">Rhizobium laguerreae</name>
    <dbReference type="NCBI Taxonomy" id="1076926"/>
    <lineage>
        <taxon>Bacteria</taxon>
        <taxon>Pseudomonadati</taxon>
        <taxon>Pseudomonadota</taxon>
        <taxon>Alphaproteobacteria</taxon>
        <taxon>Hyphomicrobiales</taxon>
        <taxon>Rhizobiaceae</taxon>
        <taxon>Rhizobium/Agrobacterium group</taxon>
        <taxon>Rhizobium</taxon>
    </lineage>
</organism>
<evidence type="ECO:0000259" key="2">
    <source>
        <dbReference type="Pfam" id="PF25917"/>
    </source>
</evidence>
<dbReference type="InterPro" id="IPR058625">
    <property type="entry name" value="MdtA-like_BSH"/>
</dbReference>
<gene>
    <name evidence="4" type="ORF">EV131_109123</name>
</gene>
<evidence type="ECO:0000259" key="3">
    <source>
        <dbReference type="Pfam" id="PF26002"/>
    </source>
</evidence>